<protein>
    <submittedName>
        <fullName evidence="1">Uncharacterized protein</fullName>
    </submittedName>
</protein>
<proteinExistence type="predicted"/>
<reference evidence="1" key="1">
    <citation type="submission" date="2022-10" db="EMBL/GenBank/DDBJ databases">
        <title>Complete Genome of Trichothecium roseum strain YXFP-22015, a Plant Pathogen Isolated from Citrus.</title>
        <authorList>
            <person name="Wang Y."/>
            <person name="Zhu L."/>
        </authorList>
    </citation>
    <scope>NUCLEOTIDE SEQUENCE</scope>
    <source>
        <strain evidence="1">YXFP-22015</strain>
    </source>
</reference>
<evidence type="ECO:0000313" key="2">
    <source>
        <dbReference type="Proteomes" id="UP001163324"/>
    </source>
</evidence>
<organism evidence="1 2">
    <name type="scientific">Trichothecium roseum</name>
    <dbReference type="NCBI Taxonomy" id="47278"/>
    <lineage>
        <taxon>Eukaryota</taxon>
        <taxon>Fungi</taxon>
        <taxon>Dikarya</taxon>
        <taxon>Ascomycota</taxon>
        <taxon>Pezizomycotina</taxon>
        <taxon>Sordariomycetes</taxon>
        <taxon>Hypocreomycetidae</taxon>
        <taxon>Hypocreales</taxon>
        <taxon>Hypocreales incertae sedis</taxon>
        <taxon>Trichothecium</taxon>
    </lineage>
</organism>
<accession>A0ACC0V070</accession>
<gene>
    <name evidence="1" type="ORF">N3K66_006258</name>
</gene>
<comment type="caution">
    <text evidence="1">The sequence shown here is derived from an EMBL/GenBank/DDBJ whole genome shotgun (WGS) entry which is preliminary data.</text>
</comment>
<dbReference type="Proteomes" id="UP001163324">
    <property type="component" value="Chromosome 5"/>
</dbReference>
<name>A0ACC0V070_9HYPO</name>
<dbReference type="EMBL" id="CM047944">
    <property type="protein sequence ID" value="KAI9899797.1"/>
    <property type="molecule type" value="Genomic_DNA"/>
</dbReference>
<evidence type="ECO:0000313" key="1">
    <source>
        <dbReference type="EMBL" id="KAI9899797.1"/>
    </source>
</evidence>
<keyword evidence="2" id="KW-1185">Reference proteome</keyword>
<sequence>MKTFAALALLAVQATAARQDASIGSLLIHESTDCGSPVVKEVPAQLSTCIPLGGNYTNVDVSALEVSAAATCYTSLYTAHAEDCHWEAFKGYEAAPGEPCVDYPLDYPLAAVQISCFE</sequence>